<sequence>MVIQIGGKMIRERSRLKTENKTGDFVHWSDVRNQFLDNEERVKNDVFIKFIGSLVMRRKDLKLTQDELSKRVNITQANLARIEKGDAMPRLDTFFKLMTALDMELKLIPKDNLNRDSDG</sequence>
<dbReference type="EMBL" id="JBHTNZ010000060">
    <property type="protein sequence ID" value="MFD1464034.1"/>
    <property type="molecule type" value="Genomic_DNA"/>
</dbReference>
<evidence type="ECO:0000313" key="3">
    <source>
        <dbReference type="Proteomes" id="UP001597340"/>
    </source>
</evidence>
<reference evidence="3" key="1">
    <citation type="journal article" date="2019" name="Int. J. Syst. Evol. Microbiol.">
        <title>The Global Catalogue of Microorganisms (GCM) 10K type strain sequencing project: providing services to taxonomists for standard genome sequencing and annotation.</title>
        <authorList>
            <consortium name="The Broad Institute Genomics Platform"/>
            <consortium name="The Broad Institute Genome Sequencing Center for Infectious Disease"/>
            <person name="Wu L."/>
            <person name="Ma J."/>
        </authorList>
    </citation>
    <scope>NUCLEOTIDE SEQUENCE [LARGE SCALE GENOMIC DNA]</scope>
    <source>
        <strain evidence="3">CCM 9147</strain>
    </source>
</reference>
<dbReference type="InterPro" id="IPR010982">
    <property type="entry name" value="Lambda_DNA-bd_dom_sf"/>
</dbReference>
<organism evidence="2 3">
    <name type="scientific">Paenibacillus farraposensis</name>
    <dbReference type="NCBI Taxonomy" id="2807095"/>
    <lineage>
        <taxon>Bacteria</taxon>
        <taxon>Bacillati</taxon>
        <taxon>Bacillota</taxon>
        <taxon>Bacilli</taxon>
        <taxon>Bacillales</taxon>
        <taxon>Paenibacillaceae</taxon>
        <taxon>Paenibacillus</taxon>
    </lineage>
</organism>
<dbReference type="SMART" id="SM00530">
    <property type="entry name" value="HTH_XRE"/>
    <property type="match status" value="1"/>
</dbReference>
<dbReference type="Pfam" id="PF01381">
    <property type="entry name" value="HTH_3"/>
    <property type="match status" value="1"/>
</dbReference>
<accession>A0ABW4DHE5</accession>
<evidence type="ECO:0000259" key="1">
    <source>
        <dbReference type="PROSITE" id="PS50943"/>
    </source>
</evidence>
<dbReference type="RefSeq" id="WP_229523038.1">
    <property type="nucleotide sequence ID" value="NZ_JAFFQR010000012.1"/>
</dbReference>
<name>A0ABW4DHE5_9BACL</name>
<keyword evidence="3" id="KW-1185">Reference proteome</keyword>
<dbReference type="SUPFAM" id="SSF47413">
    <property type="entry name" value="lambda repressor-like DNA-binding domains"/>
    <property type="match status" value="1"/>
</dbReference>
<gene>
    <name evidence="2" type="ORF">ACFQ5D_22380</name>
</gene>
<evidence type="ECO:0000313" key="2">
    <source>
        <dbReference type="EMBL" id="MFD1464034.1"/>
    </source>
</evidence>
<comment type="caution">
    <text evidence="2">The sequence shown here is derived from an EMBL/GenBank/DDBJ whole genome shotgun (WGS) entry which is preliminary data.</text>
</comment>
<protein>
    <submittedName>
        <fullName evidence="2">Helix-turn-helix domain-containing protein</fullName>
    </submittedName>
</protein>
<proteinExistence type="predicted"/>
<dbReference type="Proteomes" id="UP001597340">
    <property type="component" value="Unassembled WGS sequence"/>
</dbReference>
<feature type="domain" description="HTH cro/C1-type" evidence="1">
    <location>
        <begin position="54"/>
        <end position="108"/>
    </location>
</feature>
<dbReference type="InterPro" id="IPR001387">
    <property type="entry name" value="Cro/C1-type_HTH"/>
</dbReference>
<dbReference type="PROSITE" id="PS50943">
    <property type="entry name" value="HTH_CROC1"/>
    <property type="match status" value="1"/>
</dbReference>
<dbReference type="CDD" id="cd00093">
    <property type="entry name" value="HTH_XRE"/>
    <property type="match status" value="1"/>
</dbReference>
<dbReference type="Gene3D" id="1.10.260.40">
    <property type="entry name" value="lambda repressor-like DNA-binding domains"/>
    <property type="match status" value="1"/>
</dbReference>